<dbReference type="PROSITE" id="PS51192">
    <property type="entry name" value="HELICASE_ATP_BIND_1"/>
    <property type="match status" value="1"/>
</dbReference>
<dbReference type="InterPro" id="IPR050547">
    <property type="entry name" value="DEAD_box_RNA_helicases"/>
</dbReference>
<evidence type="ECO:0000256" key="9">
    <source>
        <dbReference type="ARBA" id="ARBA00023118"/>
    </source>
</evidence>
<dbReference type="InterPro" id="IPR011545">
    <property type="entry name" value="DEAD/DEAH_box_helicase_dom"/>
</dbReference>
<dbReference type="GO" id="GO:0005524">
    <property type="term" value="F:ATP binding"/>
    <property type="evidence" value="ECO:0007669"/>
    <property type="project" value="UniProtKB-KW"/>
</dbReference>
<keyword evidence="9" id="KW-0051">Antiviral defense</keyword>
<dbReference type="InterPro" id="IPR054712">
    <property type="entry name" value="Cas3-like_dom"/>
</dbReference>
<name>Q0W588_METAR</name>
<dbReference type="NCBIfam" id="TIGR01587">
    <property type="entry name" value="cas3_core"/>
    <property type="match status" value="1"/>
</dbReference>
<dbReference type="InterPro" id="IPR038257">
    <property type="entry name" value="CRISPR-assoc_Cas3_HD_sf"/>
</dbReference>
<dbReference type="Pfam" id="PF22590">
    <property type="entry name" value="Cas3-like_C_2"/>
    <property type="match status" value="1"/>
</dbReference>
<evidence type="ECO:0000313" key="13">
    <source>
        <dbReference type="Proteomes" id="UP000000663"/>
    </source>
</evidence>
<dbReference type="OrthoDB" id="43851at2157"/>
<evidence type="ECO:0000256" key="3">
    <source>
        <dbReference type="ARBA" id="ARBA00022722"/>
    </source>
</evidence>
<keyword evidence="7" id="KW-0347">Helicase</keyword>
<evidence type="ECO:0000256" key="8">
    <source>
        <dbReference type="ARBA" id="ARBA00022840"/>
    </source>
</evidence>
<keyword evidence="6" id="KW-0378">Hydrolase</keyword>
<comment type="similarity">
    <text evidence="2">In the central section; belongs to the CRISPR-associated helicase Cas3 family.</text>
</comment>
<keyword evidence="13" id="KW-1185">Reference proteome</keyword>
<dbReference type="Gene3D" id="3.40.50.300">
    <property type="entry name" value="P-loop containing nucleotide triphosphate hydrolases"/>
    <property type="match status" value="2"/>
</dbReference>
<dbReference type="GO" id="GO:0003724">
    <property type="term" value="F:RNA helicase activity"/>
    <property type="evidence" value="ECO:0007669"/>
    <property type="project" value="TreeGrafter"/>
</dbReference>
<keyword evidence="5" id="KW-0547">Nucleotide-binding</keyword>
<evidence type="ECO:0000256" key="7">
    <source>
        <dbReference type="ARBA" id="ARBA00022806"/>
    </source>
</evidence>
<dbReference type="GO" id="GO:0016787">
    <property type="term" value="F:hydrolase activity"/>
    <property type="evidence" value="ECO:0007669"/>
    <property type="project" value="UniProtKB-KW"/>
</dbReference>
<dbReference type="CDD" id="cd09641">
    <property type="entry name" value="Cas3''_I"/>
    <property type="match status" value="1"/>
</dbReference>
<dbReference type="GO" id="GO:0140097">
    <property type="term" value="F:catalytic activity, acting on DNA"/>
    <property type="evidence" value="ECO:0007669"/>
    <property type="project" value="UniProtKB-ARBA"/>
</dbReference>
<protein>
    <submittedName>
        <fullName evidence="12">CRISPR-associated helicase</fullName>
    </submittedName>
</protein>
<dbReference type="InterPro" id="IPR027417">
    <property type="entry name" value="P-loop_NTPase"/>
</dbReference>
<dbReference type="RefSeq" id="WP_012036072.1">
    <property type="nucleotide sequence ID" value="NC_009464.1"/>
</dbReference>
<evidence type="ECO:0000313" key="12">
    <source>
        <dbReference type="EMBL" id="CAJ36455.1"/>
    </source>
</evidence>
<dbReference type="eggNOG" id="arCOG01445">
    <property type="taxonomic scope" value="Archaea"/>
</dbReference>
<evidence type="ECO:0000256" key="2">
    <source>
        <dbReference type="ARBA" id="ARBA00009046"/>
    </source>
</evidence>
<dbReference type="Gene3D" id="1.10.3210.30">
    <property type="match status" value="1"/>
</dbReference>
<accession>Q0W588</accession>
<dbReference type="PANTHER" id="PTHR47963">
    <property type="entry name" value="DEAD-BOX ATP-DEPENDENT RNA HELICASE 47, MITOCHONDRIAL"/>
    <property type="match status" value="1"/>
</dbReference>
<dbReference type="InterPro" id="IPR006474">
    <property type="entry name" value="Helicase_Cas3_CRISPR-ass_core"/>
</dbReference>
<dbReference type="EMBL" id="AM114193">
    <property type="protein sequence ID" value="CAJ36455.1"/>
    <property type="molecule type" value="Genomic_DNA"/>
</dbReference>
<evidence type="ECO:0000259" key="11">
    <source>
        <dbReference type="PROSITE" id="PS51643"/>
    </source>
</evidence>
<dbReference type="GO" id="GO:0051607">
    <property type="term" value="P:defense response to virus"/>
    <property type="evidence" value="ECO:0007669"/>
    <property type="project" value="UniProtKB-KW"/>
</dbReference>
<sequence length="889" mass="100179">MAEYEDLLKIWAKSDPFHPLLYHMIDAGNVALSLLQTPAFKVVGDKFSKATGCPREACDVWLAYLVAMHDIGKCDPNFQLLNDGYAAILREQGMPFPSEPDKKFRHERSSSEWVRGLLEEAEWTRRSRNTISNSILLHHSRSSDGELLSSPEIWDTIKRRLEEEIKRVFDYDNEPVDFSDNSEAGLLLSGLIVLSDWIASNEELMSCKGLECSVQDYALISRNCSERAITRLGFNVSVSWPENSSFSDVWPGGGFKELRPVQRACVDIFQSEIKPRLLIIEAPMGEGKTEAGIYSAVQLLKEYDLSGMYVALPTAATSNQMFQRFNAFLDMHQSDKTVKARLVHGMSWLVDDASSFAVKAENGDGSDSYEMIEWFKPSKRALIAPYSVGTIDQSLMSVLKVKFGFLRLFGLANKVLIIDEVHAYDAYMSTILKLLLQWCSCLQIPVIMLSATLPSEKKLELLEMYRTSSDEPGRFKPSMDYPLITIVNADGGIYEKLVPGSSKRVNIRVTKHEGYLGDYDLIASLAMERSVNGGCICIIMNTVKGAQSVYERIKNLSTGEHQVMLFHARFTAGRRDEIEKNALRLFDKRSLLEEFDPDYQARPKRAILVATQVVEQSLDLDFDEMITEIAPIDLLLQRAGRLHRHDRKNRPTGPVPQLHVLLPDGEKASFGSSEKVYERYVLLRTMDTLLERDLIEIPSDIKTLVETVYRPYTEEISSASKTSSSDDLAAAYSDMRKRLHESEGLASKYLIADPNPKEFTINTYSLEEDEAGTKSYFKASTRLGDDSLRVVVLNDGEYSGILASKSVPPVSVIREIMLKMVNIPRWWVNGYTPEQGYEPIQEGPAWLKGISILKTISGSWKGTDDSGNHAIIINDDELGLRFEKSSEKR</sequence>
<proteinExistence type="inferred from homology"/>
<dbReference type="GO" id="GO:0004518">
    <property type="term" value="F:nuclease activity"/>
    <property type="evidence" value="ECO:0007669"/>
    <property type="project" value="UniProtKB-KW"/>
</dbReference>
<evidence type="ECO:0000256" key="1">
    <source>
        <dbReference type="ARBA" id="ARBA00006847"/>
    </source>
</evidence>
<dbReference type="Pfam" id="PF00270">
    <property type="entry name" value="DEAD"/>
    <property type="match status" value="1"/>
</dbReference>
<dbReference type="GeneID" id="5143876"/>
<dbReference type="NCBIfam" id="TIGR01596">
    <property type="entry name" value="cas3_HD"/>
    <property type="match status" value="1"/>
</dbReference>
<dbReference type="KEGG" id="rci:RCIX1147"/>
<feature type="domain" description="HD Cas3-type" evidence="11">
    <location>
        <begin position="13"/>
        <end position="198"/>
    </location>
</feature>
<organism evidence="12 13">
    <name type="scientific">Methanocella arvoryzae (strain DSM 22066 / NBRC 105507 / MRE50)</name>
    <dbReference type="NCBI Taxonomy" id="351160"/>
    <lineage>
        <taxon>Archaea</taxon>
        <taxon>Methanobacteriati</taxon>
        <taxon>Methanobacteriota</taxon>
        <taxon>Stenosarchaea group</taxon>
        <taxon>Methanomicrobia</taxon>
        <taxon>Methanocellales</taxon>
        <taxon>Methanocellaceae</taxon>
        <taxon>Methanocella</taxon>
    </lineage>
</organism>
<dbReference type="InterPro" id="IPR014001">
    <property type="entry name" value="Helicase_ATP-bd"/>
</dbReference>
<evidence type="ECO:0000256" key="5">
    <source>
        <dbReference type="ARBA" id="ARBA00022741"/>
    </source>
</evidence>
<evidence type="ECO:0000259" key="10">
    <source>
        <dbReference type="PROSITE" id="PS51192"/>
    </source>
</evidence>
<dbReference type="PANTHER" id="PTHR47963:SF9">
    <property type="entry name" value="CRISPR-ASSOCIATED ENDONUCLEASE_HELICASE CAS3"/>
    <property type="match status" value="1"/>
</dbReference>
<dbReference type="STRING" id="351160.RCIX1147"/>
<dbReference type="GO" id="GO:0046872">
    <property type="term" value="F:metal ion binding"/>
    <property type="evidence" value="ECO:0007669"/>
    <property type="project" value="UniProtKB-KW"/>
</dbReference>
<dbReference type="GO" id="GO:0003723">
    <property type="term" value="F:RNA binding"/>
    <property type="evidence" value="ECO:0007669"/>
    <property type="project" value="TreeGrafter"/>
</dbReference>
<dbReference type="PATRIC" id="fig|351160.9.peg.1786"/>
<evidence type="ECO:0000256" key="4">
    <source>
        <dbReference type="ARBA" id="ARBA00022723"/>
    </source>
</evidence>
<gene>
    <name evidence="12" type="primary">cas3</name>
    <name evidence="12" type="ORF">RCIX1147</name>
</gene>
<keyword evidence="8" id="KW-0067">ATP-binding</keyword>
<dbReference type="InterPro" id="IPR006483">
    <property type="entry name" value="CRISPR-assoc_Cas3_HD"/>
</dbReference>
<comment type="similarity">
    <text evidence="1">In the N-terminal section; belongs to the CRISPR-associated nuclease Cas3-HD family.</text>
</comment>
<dbReference type="AlphaFoldDB" id="Q0W588"/>
<dbReference type="SMART" id="SM00487">
    <property type="entry name" value="DEXDc"/>
    <property type="match status" value="1"/>
</dbReference>
<keyword evidence="3" id="KW-0540">Nuclease</keyword>
<keyword evidence="4" id="KW-0479">Metal-binding</keyword>
<feature type="domain" description="Helicase ATP-binding" evidence="10">
    <location>
        <begin position="269"/>
        <end position="471"/>
    </location>
</feature>
<dbReference type="SUPFAM" id="SSF52540">
    <property type="entry name" value="P-loop containing nucleoside triphosphate hydrolases"/>
    <property type="match status" value="1"/>
</dbReference>
<evidence type="ECO:0000256" key="6">
    <source>
        <dbReference type="ARBA" id="ARBA00022801"/>
    </source>
</evidence>
<dbReference type="PROSITE" id="PS51643">
    <property type="entry name" value="HD_CAS3"/>
    <property type="match status" value="1"/>
</dbReference>
<dbReference type="Proteomes" id="UP000000663">
    <property type="component" value="Chromosome"/>
</dbReference>
<dbReference type="Pfam" id="PF18019">
    <property type="entry name" value="Cas3_HD"/>
    <property type="match status" value="1"/>
</dbReference>
<reference evidence="12 13" key="1">
    <citation type="journal article" date="2006" name="Science">
        <title>Genome of rice cluster I archaea -- the key methane producers in the rice rhizosphere.</title>
        <authorList>
            <person name="Erkel C."/>
            <person name="Kube M."/>
            <person name="Reinhardt R."/>
            <person name="Liesack W."/>
        </authorList>
    </citation>
    <scope>NUCLEOTIDE SEQUENCE [LARGE SCALE GENOMIC DNA]</scope>
    <source>
        <strain evidence="13">DSM 22066 / NBRC 105507 / MRE50</strain>
    </source>
</reference>